<sequence length="687" mass="76190">MLCWSGSVRRKQKPGHFPVYLNVYDLTPMNAYGYWLGLGVFHSGVEVHGVEYAFGAHEYPSTGIFEVEPKKCPGFTFRKSILVGKTDKCARDVRVYMEKLAEEYRGNKYNLISRNCNHFCNEVCVKLTQKPIPRWVNRLARLGVLCNCVLPPRLNESKVRRVVKEELSEGEKKKKKMMNTSRSGPLLSTSSSSSTSDNNHRSHIRAKSTGNHSSSGSKKSQRQAQDKKSPSGHSLYEDEYPPSLVLLNISMAQGISSEIAGESKTISNSGTLVVFVVEPNGNSGEAPAVESPSDIFQRCVTEDSSVIESLFREAVDMCIGLRWLGEDLESRSNPMGLAGPTPISKHLAETGSLPKGRALVPGFGTYVLGQGHSFLKYLMLWMSVLEVLLTNDKIPVISLSGIDDVGGKKEDICRQIVEVFGKWGMFQAVDHGVDTNFMADMTRLARDFFALTTEEKLRFDMSGGKGGFGVSSHLLAFSYVGRGYEGLEGDSAVFHVPCDYSRWPDKPEGWLKVTEDYSERLMGLAYKVLEVLSEAMGLEKAALKNACVDMEQKIVVNYFPKRPKPDLALGMRHIDHGIITSLLQDQVSCLQATRDNGKTCVTVPLVPGALVINLGGIGHYLSNRRFMTSDHQAVVDSKSSKLFINTFLFPAPHATVYPLKVRDGEKAIIEEPMSFEEIITMRKLKDL</sequence>
<dbReference type="InterPro" id="IPR005123">
    <property type="entry name" value="Oxoglu/Fe-dep_dioxygenase_dom"/>
</dbReference>
<dbReference type="SUPFAM" id="SSF51197">
    <property type="entry name" value="Clavaminate synthase-like"/>
    <property type="match status" value="1"/>
</dbReference>
<evidence type="ECO:0000256" key="6">
    <source>
        <dbReference type="SAM" id="MobiDB-lite"/>
    </source>
</evidence>
<dbReference type="InterPro" id="IPR008580">
    <property type="entry name" value="PPPDE_dom"/>
</dbReference>
<evidence type="ECO:0000256" key="1">
    <source>
        <dbReference type="ARBA" id="ARBA00008140"/>
    </source>
</evidence>
<dbReference type="GO" id="GO:0046872">
    <property type="term" value="F:metal ion binding"/>
    <property type="evidence" value="ECO:0007669"/>
    <property type="project" value="UniProtKB-KW"/>
</dbReference>
<feature type="domain" description="Fe2OG dioxygenase" evidence="7">
    <location>
        <begin position="547"/>
        <end position="650"/>
    </location>
</feature>
<dbReference type="Gene3D" id="2.60.120.330">
    <property type="entry name" value="B-lactam Antibiotic, Isopenicillin N Synthase, Chain"/>
    <property type="match status" value="1"/>
</dbReference>
<feature type="compositionally biased region" description="Basic and acidic residues" evidence="6">
    <location>
        <begin position="162"/>
        <end position="172"/>
    </location>
</feature>
<dbReference type="PROSITE" id="PS51858">
    <property type="entry name" value="PPPDE"/>
    <property type="match status" value="1"/>
</dbReference>
<dbReference type="GO" id="GO:0008233">
    <property type="term" value="F:peptidase activity"/>
    <property type="evidence" value="ECO:0007669"/>
    <property type="project" value="UniProtKB-KW"/>
</dbReference>
<dbReference type="Pfam" id="PF14226">
    <property type="entry name" value="DIOX_N"/>
    <property type="match status" value="1"/>
</dbReference>
<evidence type="ECO:0000259" key="8">
    <source>
        <dbReference type="PROSITE" id="PS51858"/>
    </source>
</evidence>
<evidence type="ECO:0000256" key="2">
    <source>
        <dbReference type="ARBA" id="ARBA00022670"/>
    </source>
</evidence>
<dbReference type="InterPro" id="IPR027443">
    <property type="entry name" value="IPNS-like_sf"/>
</dbReference>
<gene>
    <name evidence="9" type="ORF">DARMORV10_C08P38820.1</name>
</gene>
<keyword evidence="3" id="KW-0479">Metal-binding</keyword>
<evidence type="ECO:0000256" key="3">
    <source>
        <dbReference type="ARBA" id="ARBA00022723"/>
    </source>
</evidence>
<feature type="region of interest" description="Disordered" evidence="6">
    <location>
        <begin position="162"/>
        <end position="237"/>
    </location>
</feature>
<accession>A0A816UMT1</accession>
<feature type="compositionally biased region" description="Polar residues" evidence="6">
    <location>
        <begin position="208"/>
        <end position="218"/>
    </location>
</feature>
<dbReference type="PROSITE" id="PS51471">
    <property type="entry name" value="FE2OG_OXY"/>
    <property type="match status" value="1"/>
</dbReference>
<dbReference type="Gene3D" id="3.90.1720.30">
    <property type="entry name" value="PPPDE domains"/>
    <property type="match status" value="1"/>
</dbReference>
<dbReference type="SMART" id="SM01179">
    <property type="entry name" value="DUF862"/>
    <property type="match status" value="1"/>
</dbReference>
<dbReference type="InterPro" id="IPR026992">
    <property type="entry name" value="DIOX_N"/>
</dbReference>
<dbReference type="Proteomes" id="UP001295469">
    <property type="component" value="Chromosome C08"/>
</dbReference>
<dbReference type="PANTHER" id="PTHR12378:SF62">
    <property type="entry name" value="PPPDE DOMAIN-CONTAINING PROTEIN"/>
    <property type="match status" value="1"/>
</dbReference>
<name>A0A816UMT1_BRANA</name>
<proteinExistence type="inferred from homology"/>
<dbReference type="Pfam" id="PF03171">
    <property type="entry name" value="2OG-FeII_Oxy"/>
    <property type="match status" value="1"/>
</dbReference>
<protein>
    <submittedName>
        <fullName evidence="9">(rape) hypothetical protein</fullName>
    </submittedName>
</protein>
<evidence type="ECO:0000313" key="9">
    <source>
        <dbReference type="EMBL" id="CAF2113894.1"/>
    </source>
</evidence>
<keyword evidence="5" id="KW-0408">Iron</keyword>
<dbReference type="GO" id="GO:0006508">
    <property type="term" value="P:proteolysis"/>
    <property type="evidence" value="ECO:0007669"/>
    <property type="project" value="UniProtKB-KW"/>
</dbReference>
<organism evidence="9">
    <name type="scientific">Brassica napus</name>
    <name type="common">Rape</name>
    <dbReference type="NCBI Taxonomy" id="3708"/>
    <lineage>
        <taxon>Eukaryota</taxon>
        <taxon>Viridiplantae</taxon>
        <taxon>Streptophyta</taxon>
        <taxon>Embryophyta</taxon>
        <taxon>Tracheophyta</taxon>
        <taxon>Spermatophyta</taxon>
        <taxon>Magnoliopsida</taxon>
        <taxon>eudicotyledons</taxon>
        <taxon>Gunneridae</taxon>
        <taxon>Pentapetalae</taxon>
        <taxon>rosids</taxon>
        <taxon>malvids</taxon>
        <taxon>Brassicales</taxon>
        <taxon>Brassicaceae</taxon>
        <taxon>Brassiceae</taxon>
        <taxon>Brassica</taxon>
    </lineage>
</organism>
<keyword evidence="2" id="KW-0645">Protease</keyword>
<dbReference type="InterPro" id="IPR042266">
    <property type="entry name" value="PPPDE_sf"/>
</dbReference>
<dbReference type="PANTHER" id="PTHR12378">
    <property type="entry name" value="DESUMOYLATING ISOPEPTIDASE"/>
    <property type="match status" value="1"/>
</dbReference>
<comment type="similarity">
    <text evidence="1">Belongs to the DeSI family.</text>
</comment>
<dbReference type="AlphaFoldDB" id="A0A816UMT1"/>
<feature type="compositionally biased region" description="Low complexity" evidence="6">
    <location>
        <begin position="181"/>
        <end position="197"/>
    </location>
</feature>
<dbReference type="InterPro" id="IPR044861">
    <property type="entry name" value="IPNS-like_FE2OG_OXY"/>
</dbReference>
<feature type="domain" description="PPPDE" evidence="8">
    <location>
        <begin position="17"/>
        <end position="154"/>
    </location>
</feature>
<keyword evidence="4" id="KW-0378">Hydrolase</keyword>
<dbReference type="Pfam" id="PF05903">
    <property type="entry name" value="Peptidase_C97"/>
    <property type="match status" value="1"/>
</dbReference>
<dbReference type="EMBL" id="HG994372">
    <property type="protein sequence ID" value="CAF2113894.1"/>
    <property type="molecule type" value="Genomic_DNA"/>
</dbReference>
<evidence type="ECO:0000256" key="5">
    <source>
        <dbReference type="ARBA" id="ARBA00023004"/>
    </source>
</evidence>
<evidence type="ECO:0000259" key="7">
    <source>
        <dbReference type="PROSITE" id="PS51471"/>
    </source>
</evidence>
<reference evidence="9" key="1">
    <citation type="submission" date="2021-01" db="EMBL/GenBank/DDBJ databases">
        <authorList>
            <consortium name="Genoscope - CEA"/>
            <person name="William W."/>
        </authorList>
    </citation>
    <scope>NUCLEOTIDE SEQUENCE</scope>
</reference>
<evidence type="ECO:0000256" key="4">
    <source>
        <dbReference type="ARBA" id="ARBA00022801"/>
    </source>
</evidence>